<comment type="function">
    <text evidence="8">Conversion of 1,4-dihydroxy-2-naphthoate (DHNA) to demethylmenaquinone (DMK).</text>
</comment>
<comment type="catalytic activity">
    <reaction evidence="8">
        <text>an all-trans-polyprenyl diphosphate + 1,4-dihydroxy-2-naphthoate + H(+) = a 2-demethylmenaquinol + CO2 + diphosphate</text>
        <dbReference type="Rhea" id="RHEA:26478"/>
        <dbReference type="Rhea" id="RHEA-COMP:9563"/>
        <dbReference type="Rhea" id="RHEA-COMP:9564"/>
        <dbReference type="ChEBI" id="CHEBI:11173"/>
        <dbReference type="ChEBI" id="CHEBI:15378"/>
        <dbReference type="ChEBI" id="CHEBI:16526"/>
        <dbReference type="ChEBI" id="CHEBI:33019"/>
        <dbReference type="ChEBI" id="CHEBI:55437"/>
        <dbReference type="ChEBI" id="CHEBI:58914"/>
        <dbReference type="EC" id="2.5.1.74"/>
    </reaction>
</comment>
<feature type="transmembrane region" description="Helical" evidence="8">
    <location>
        <begin position="126"/>
        <end position="145"/>
    </location>
</feature>
<name>A0ABP3Y1Z1_9FLAO</name>
<keyword evidence="11" id="KW-1185">Reference proteome</keyword>
<dbReference type="Gene3D" id="1.10.357.140">
    <property type="entry name" value="UbiA prenyltransferase"/>
    <property type="match status" value="1"/>
</dbReference>
<dbReference type="InterPro" id="IPR000537">
    <property type="entry name" value="UbiA_prenyltransferase"/>
</dbReference>
<comment type="subcellular location">
    <subcellularLocation>
        <location evidence="8">Cell membrane</location>
        <topology evidence="8">Multi-pass membrane protein</topology>
    </subcellularLocation>
    <subcellularLocation>
        <location evidence="1">Membrane</location>
        <topology evidence="1">Multi-pass membrane protein</topology>
    </subcellularLocation>
</comment>
<reference evidence="11" key="1">
    <citation type="journal article" date="2019" name="Int. J. Syst. Evol. Microbiol.">
        <title>The Global Catalogue of Microorganisms (GCM) 10K type strain sequencing project: providing services to taxonomists for standard genome sequencing and annotation.</title>
        <authorList>
            <consortium name="The Broad Institute Genomics Platform"/>
            <consortium name="The Broad Institute Genome Sequencing Center for Infectious Disease"/>
            <person name="Wu L."/>
            <person name="Ma J."/>
        </authorList>
    </citation>
    <scope>NUCLEOTIDE SEQUENCE [LARGE SCALE GENOMIC DNA]</scope>
    <source>
        <strain evidence="11">JCM 16083</strain>
    </source>
</reference>
<feature type="transmembrane region" description="Helical" evidence="8">
    <location>
        <begin position="92"/>
        <end position="114"/>
    </location>
</feature>
<comment type="pathway">
    <text evidence="8">Quinol/quinone metabolism; menaquinone biosynthesis; menaquinol from 1,4-dihydroxy-2-naphthoate: step 1/2.</text>
</comment>
<dbReference type="EC" id="2.5.1.74" evidence="8 9"/>
<dbReference type="NCBIfam" id="TIGR00751">
    <property type="entry name" value="menA"/>
    <property type="match status" value="1"/>
</dbReference>
<dbReference type="InterPro" id="IPR044878">
    <property type="entry name" value="UbiA_sf"/>
</dbReference>
<accession>A0ABP3Y1Z1</accession>
<dbReference type="CDD" id="cd13962">
    <property type="entry name" value="PT_UbiA_UBIAD1"/>
    <property type="match status" value="1"/>
</dbReference>
<dbReference type="PANTHER" id="PTHR13929">
    <property type="entry name" value="1,4-DIHYDROXY-2-NAPHTHOATE OCTAPRENYLTRANSFERASE"/>
    <property type="match status" value="1"/>
</dbReference>
<keyword evidence="5 8" id="KW-0812">Transmembrane</keyword>
<feature type="transmembrane region" description="Helical" evidence="8">
    <location>
        <begin position="66"/>
        <end position="86"/>
    </location>
</feature>
<evidence type="ECO:0000256" key="4">
    <source>
        <dbReference type="ARBA" id="ARBA00022679"/>
    </source>
</evidence>
<sequence>MLAYDTGKFDSLVFILALSTVIFLQVLSNLANDLGDGMKGTDNENRVGPQRAVQSGAISVKAMKKAVILFSLLSLATGLPLAWLGTRGMPPSLFWIFIVLALLCVLAAITYTVGKKAYGYLGLGDLFVFLFFGLLSVGGIFVLLTKQWDNLVLLPASAIGLLSAAVLNLNNMRDIENDQASGKNTLVVKIGGNLAKKYHAFLIITPVLLLLLFSYLTTTPGYLFGLLVYVILFPHLRTVMKNQQPRELDPELKKVALSTFFFSLLISIWILI</sequence>
<dbReference type="Pfam" id="PF01040">
    <property type="entry name" value="UbiA"/>
    <property type="match status" value="1"/>
</dbReference>
<evidence type="ECO:0000256" key="6">
    <source>
        <dbReference type="ARBA" id="ARBA00022989"/>
    </source>
</evidence>
<comment type="caution">
    <text evidence="10">The sequence shown here is derived from an EMBL/GenBank/DDBJ whole genome shotgun (WGS) entry which is preliminary data.</text>
</comment>
<evidence type="ECO:0000256" key="2">
    <source>
        <dbReference type="ARBA" id="ARBA00022428"/>
    </source>
</evidence>
<evidence type="ECO:0000313" key="11">
    <source>
        <dbReference type="Proteomes" id="UP001501126"/>
    </source>
</evidence>
<dbReference type="EMBL" id="BAAAFH010000011">
    <property type="protein sequence ID" value="GAA0875615.1"/>
    <property type="molecule type" value="Genomic_DNA"/>
</dbReference>
<evidence type="ECO:0000256" key="5">
    <source>
        <dbReference type="ARBA" id="ARBA00022692"/>
    </source>
</evidence>
<organism evidence="10 11">
    <name type="scientific">Wandonia haliotis</name>
    <dbReference type="NCBI Taxonomy" id="574963"/>
    <lineage>
        <taxon>Bacteria</taxon>
        <taxon>Pseudomonadati</taxon>
        <taxon>Bacteroidota</taxon>
        <taxon>Flavobacteriia</taxon>
        <taxon>Flavobacteriales</taxon>
        <taxon>Crocinitomicaceae</taxon>
        <taxon>Wandonia</taxon>
    </lineage>
</organism>
<keyword evidence="4 8" id="KW-0808">Transferase</keyword>
<comment type="similarity">
    <text evidence="8">Belongs to the MenA family. Type 1 subfamily.</text>
</comment>
<proteinExistence type="inferred from homology"/>
<evidence type="ECO:0000256" key="1">
    <source>
        <dbReference type="ARBA" id="ARBA00004141"/>
    </source>
</evidence>
<gene>
    <name evidence="8 10" type="primary">menA</name>
    <name evidence="10" type="ORF">GCM10009118_20240</name>
</gene>
<dbReference type="HAMAP" id="MF_01937">
    <property type="entry name" value="MenA_1"/>
    <property type="match status" value="1"/>
</dbReference>
<feature type="transmembrane region" description="Helical" evidence="8">
    <location>
        <begin position="198"/>
        <end position="216"/>
    </location>
</feature>
<dbReference type="PANTHER" id="PTHR13929:SF0">
    <property type="entry name" value="UBIA PRENYLTRANSFERASE DOMAIN-CONTAINING PROTEIN 1"/>
    <property type="match status" value="1"/>
</dbReference>
<feature type="transmembrane region" description="Helical" evidence="8">
    <location>
        <begin position="12"/>
        <end position="31"/>
    </location>
</feature>
<dbReference type="InterPro" id="IPR004657">
    <property type="entry name" value="MenA"/>
</dbReference>
<dbReference type="PIRSF" id="PIRSF005355">
    <property type="entry name" value="UBIAD1"/>
    <property type="match status" value="1"/>
</dbReference>
<keyword evidence="7 8" id="KW-0472">Membrane</keyword>
<evidence type="ECO:0000256" key="9">
    <source>
        <dbReference type="NCBIfam" id="TIGR00751"/>
    </source>
</evidence>
<evidence type="ECO:0000256" key="8">
    <source>
        <dbReference type="HAMAP-Rule" id="MF_01937"/>
    </source>
</evidence>
<evidence type="ECO:0000256" key="7">
    <source>
        <dbReference type="ARBA" id="ARBA00023136"/>
    </source>
</evidence>
<keyword evidence="3 8" id="KW-1003">Cell membrane</keyword>
<feature type="transmembrane region" description="Helical" evidence="8">
    <location>
        <begin position="151"/>
        <end position="169"/>
    </location>
</feature>
<feature type="transmembrane region" description="Helical" evidence="8">
    <location>
        <begin position="252"/>
        <end position="271"/>
    </location>
</feature>
<protein>
    <recommendedName>
        <fullName evidence="8 9">1,4-dihydroxy-2-naphthoate octaprenyltransferase</fullName>
        <shortName evidence="8">DHNA-octaprenyltransferase</shortName>
        <ecNumber evidence="8 9">2.5.1.74</ecNumber>
    </recommendedName>
</protein>
<evidence type="ECO:0000313" key="10">
    <source>
        <dbReference type="EMBL" id="GAA0875615.1"/>
    </source>
</evidence>
<evidence type="ECO:0000256" key="3">
    <source>
        <dbReference type="ARBA" id="ARBA00022475"/>
    </source>
</evidence>
<dbReference type="Proteomes" id="UP001501126">
    <property type="component" value="Unassembled WGS sequence"/>
</dbReference>
<keyword evidence="6 8" id="KW-1133">Transmembrane helix</keyword>
<dbReference type="InterPro" id="IPR026046">
    <property type="entry name" value="UBIAD1"/>
</dbReference>
<keyword evidence="2 8" id="KW-0474">Menaquinone biosynthesis</keyword>